<dbReference type="PANTHER" id="PTHR14918:SF3">
    <property type="entry name" value="KICSTOR COMPLEX PROTEIN SZT2"/>
    <property type="match status" value="1"/>
</dbReference>
<feature type="region of interest" description="Disordered" evidence="1">
    <location>
        <begin position="4318"/>
        <end position="4363"/>
    </location>
</feature>
<feature type="compositionally biased region" description="Polar residues" evidence="1">
    <location>
        <begin position="4729"/>
        <end position="4742"/>
    </location>
</feature>
<feature type="region of interest" description="Disordered" evidence="1">
    <location>
        <begin position="297"/>
        <end position="326"/>
    </location>
</feature>
<dbReference type="GO" id="GO:0005777">
    <property type="term" value="C:peroxisome"/>
    <property type="evidence" value="ECO:0007669"/>
    <property type="project" value="InterPro"/>
</dbReference>
<proteinExistence type="predicted"/>
<protein>
    <submittedName>
        <fullName evidence="2">Uncharacterized protein</fullName>
    </submittedName>
</protein>
<feature type="compositionally biased region" description="Low complexity" evidence="1">
    <location>
        <begin position="4681"/>
        <end position="4698"/>
    </location>
</feature>
<dbReference type="OrthoDB" id="43547at2759"/>
<feature type="compositionally biased region" description="Low complexity" evidence="1">
    <location>
        <begin position="3120"/>
        <end position="3143"/>
    </location>
</feature>
<feature type="compositionally biased region" description="Polar residues" evidence="1">
    <location>
        <begin position="4900"/>
        <end position="4918"/>
    </location>
</feature>
<feature type="region of interest" description="Disordered" evidence="1">
    <location>
        <begin position="4239"/>
        <end position="4264"/>
    </location>
</feature>
<organism evidence="2 3">
    <name type="scientific">Coemansia reversa (strain ATCC 12441 / NRRL 1564)</name>
    <dbReference type="NCBI Taxonomy" id="763665"/>
    <lineage>
        <taxon>Eukaryota</taxon>
        <taxon>Fungi</taxon>
        <taxon>Fungi incertae sedis</taxon>
        <taxon>Zoopagomycota</taxon>
        <taxon>Kickxellomycotina</taxon>
        <taxon>Kickxellomycetes</taxon>
        <taxon>Kickxellales</taxon>
        <taxon>Kickxellaceae</taxon>
        <taxon>Coemansia</taxon>
    </lineage>
</organism>
<dbReference type="Proteomes" id="UP000242474">
    <property type="component" value="Unassembled WGS sequence"/>
</dbReference>
<feature type="region of interest" description="Disordered" evidence="1">
    <location>
        <begin position="4952"/>
        <end position="4983"/>
    </location>
</feature>
<feature type="region of interest" description="Disordered" evidence="1">
    <location>
        <begin position="1359"/>
        <end position="1412"/>
    </location>
</feature>
<feature type="compositionally biased region" description="Acidic residues" evidence="1">
    <location>
        <begin position="1376"/>
        <end position="1390"/>
    </location>
</feature>
<sequence length="5094" mass="566021">MSAAKQPEGDSVDNATTAQCVVITSKDATHERSADHILWLLNNLHVPLTLAEMENPLYDIIEIMTHSDANSHSSVGVAAASCATGAAGVGHQDTSTQDYRRSLTCDTKHQESTSPDFPARGIAQLAESLDHKYKLTEDTVFWRLNSEYNVVFVLDISQSMYSLDPNTNNLHIQTALETLEKCLMGMVQPFTVKSMPGLPPHEVEPHICVSVVAYCPRQPGSYSNERGHEKLPFCRTLAHAHMVTAEELPEFMKTIRNFLFNYECEIQDSLGSFPPPPPRISLDSIVEPDVLHMNEDPSHIRQSRGGYGAMPFESASRSSKRPQSGDTFSFSYDPDAPLLHTLQIADYFLKLMPEVCSAAFVYLTDGVMRSNFSISKAQSVTSSLSRRSTQCTFIQVGSCGGFTPETTLGFVGDNELLFYLAASLDGHFIYASDCPDVVLPRQINFYHRVMLIKETRLARTPIRHRYDSTLCGLRRPVDMPRERLDSKKDSSIYSLASRDIGFPWCAECKPPVVDTVIARYRDYNIPVNLGALIELRMDEGFTIRTIQVRKLDPEGLSERVIIKMELVWHPNITIIYRIINTHYAGHGVSRNRKTSRDKGKASGSHSPSDTGPDSVSPDDHQPLIKDRWQRGSNMVDIVIRAYKMFTSAFLRFGQGDERKNELFNKAELLQAYLKAIVEKDEQLRQVYILSLNTMRIRNRHPPPVFVPPITKLAPVPPNPGFKTVPLGVRVLVEAVDPGVFLKHSNWNPDHYHMYDMIQQQPRASSMFASLANFRHTASMYIEPAVILSWIDSMDFTETAKYGHKIFDDFRAYVCHSGTWALLREEGMSVVFLRDDFRQSLNVPVFIVAHWQMVTNWVLRVTFSLFNGTSDARKIVLDCLPEACQSFRPDPDEPDREYISRTARPLHLLPVDMDITEPVAPNLLSTRNIGDLHTYVLEWRWTYLAREGTRNDLSGEGSDREIVQQALHRLALTLGFHRITQDFTLLNAKGESTGLVDSPGASDYDSCISFYHEREGLDSEDLPLSCQYQIVVDMKQSSVTARTWVEPWSPRFIRSLFENDFRHLAPLATFQQILQPERCFQLKVPNLAEFQSKRMNMFSIIAVVNSSRLALRVLQMPEISPATAIWNLADGDDDIKIDDPTFEITLEPDPDEDIEVSELDENGNVTRRMNGAEYFKTHDRDEATKLANANKLRLRHMGTRNGHRQAILLERFMLTVFGKNDEGKYDPHIEKYRLYEYNPFILALINPGHPRKLFFNNLTIKWLTTGDFTTVAHRCFMEFALFKHCNAISISAEQFKNLRFASSIVHELTVQSSGLKQTVGVPNELDDHLYLDKWFVIRLANNSSFLMVLLPNMPLAAPKRQGGVVLERKTPDQTSTETEDECDTVLAEAEERDQHTSSVSSSSLPSSPLPEEANHEQRMAINGYTLAIECSMDISEMRRHVRAMDSRMHMGPKTTFNLRRMDLQSEETHVEGDALQGFVGQEEVPTPFTEYALAEIKRLERMYSEAHLQTIYLALLLKRQVAKDDLLACLQSTLWTRQSIDVDITAFLHSQDVARLSRDDEWQAQDRENLQDKFAALLGQSFRPLAHDKALQGRYYYCRTTRDKRSELELCLQLAQNPLFINLQCSVEVLGGEQEHTRQLNMPIDMLPLSLERLCEQTKMAWRPPTDHFEPLSNVRVILHLNCLYLPEELQKGDAAGSAAAAAAAAAAAVLQPKPDREELESRAARLFQKTMSLSSLASSAFDSAARGMARGDSQRLPSAVLAKQHTNAQMATLEGLPHDQLELVRHCHRRFVRFIAQETLYALRDIRPATAPLLDQVWHTIATTVDDEVPADRFEFSHNKIEMHFVISTPDESRRHHALQLVMQELLRQDGLHAAYSLGSLQELANIVYMRDVRSRSARQQAGVRIRARAMSDAHEDTAPNRAVEADLSDATPAWFLIKPTALLDGVRILTHNYSIVSDAAADNVLAATRQLLMVALKAANTRLLLEEMAESHKFPDQLMVPEAARKNVASSRFAGSSETLPAREDLSKSVSRLPRTVRREPFANIYAASTATVSSVSASGISVSSATTPAATTQSLGGNDSRHHMQGDPYDIASVLKPYIPDSPEFYSCEEQFQSTFPLHPRISTANAIQAVLSTGMMNNRLVNHRNMFFVRDGGSIFYALLTSDRMPYVNPFGNCASAVNNYHSSDRHSASVISAPTPVVGKPSPLFASALPMHGAHTIATTSPDPSAFLQRAETPNLSPMDATGNSGLAADVLQTSRLSRRPSLMSATGLTSATQHELSAAARVVSLAAADSSHSSLSNVPGEAPVYSHSSRAEMIFNGALANAAAESATRVPTLTAQPASPLDRHPVSSLTRLEGERLGGHGVAHTFVGNDKSALPRWGIHGSEPSSPVVSHVGHVAIDSSAVANYRLPHTVSITSMPVFDNHTLSDAISAVHAEEKDVPCIVLRVYGVDKPRKEMTQGLVQQIRELITVNVTMPEISSMLLRRVALNDHDMSFLFPECDPEPTILYLPMPRFVHNLDRLLQHMRQAFGEIVPLFPASDLLAKAIRRTFAHIRKSHEQDGEEKDDRVIIGDRVPNSLRGDLARLLEGWEYDRQTSRRVPVEKLTFLYNFFTKSGLPPREMADIGVGIGIIAALPLSAERVISKGIWEMAPSNIEATPASQLNAAAAGLASRSDMLTSNFDDALMISTSAARRASLAPYQRHVGSFSNASAAAAAAGTGAGASSEQASAINHSHDGSISPPHRREYLMQRRTSYTPLSDRVQQLSSPSTATTSPVAPVFGEGLSFATNNSPAAAHGSADAFAASRPLPASETAALFNEYLRQFKEARGNLRLEHSDYDNLPELMHNQVEEFAGKPVLAITLWSNANLRMDRLLAYVSQVYWNALGDYVSEQVLYPILSSGWGLSPDPEIRLPDPYKELDSCIDYPTMSKDRSRPKDVVVKLNAQPESAGGGSVHHHQTHRGLLRTRAIQLPKAPSTFTENSKKQVHAMEIARQMARYWGLEKTVESLRYHRQKLPRVTGISHWFSEELRGVLESTCPSMHPALFRLLENPLVLDENEHQTGSAPKSLFPAFTLRKSTQRDSNGIVYDVSSLPKALKGTRQSFCIMCTLPLDDTLSETQLQSQQQQSQSQSQHRFGQSSSSLRIERTSPTTTNAPAFSVGTQNRRVESLMKRPGESGYQRPSARPTTGSITGPTQARLHGLGLQGWNPSDIHARHRYNSQRYAPRTSGDRLQITSRPRRLPLISEHSSSAAKKQPSPSDYKPVADPETLVLGAEEITHYSLQRKTAQGSTIAWIIVWLVGGELEMVGYNIAQRLWDSVCDQIKQRLERESRRKQLLGMFASHMCGIFPGYDRKAQHKGITSTWLDRDVTRDLINKYAPLKQLISDDQIHYFNIERQISPDYMLQLGLYEGSEGLTRLVNNPPVTGMTLNDSKTELVLRQLQPEHLRWARKLTFADYTQPYVDTQHPDTLFRIGSRLMRAYQGRITQVLRYDELMRIAERWCQLAAFNGMGSQANNVPRTLVTNSYASDMHMSSSEDHRLYSRSLSTQATGFSSMSLGVADNTKTGLAATVSTASPIQAPYRGDQDSTASSRYLQRVRTRSKGKEPDYAGRSLPKIESSTTASSGNIGGVSLEDIRKIMENARLLHFVCAPLPLSTAIKPMGTDQRAFDRLFRAISAMLQNLADSYIDYLCSVGYIVARRYERARPWKEALAGLGYSADSIELFTDSVIGELQHNLYTHSAHSGAAQATLPSIQVPGAYLFANTERSNLVTDVEVSPEMLSIRMHAMNRFTSEWRSTVPGYVRSAVIPRSIKKFTSELAKFKKLLHVKSFVYDFQLRYVACVLKRIRPNPSRFSSGGGGAGIDSDLRDLQEQYVIYSSDSELDDAGDSSSSDETSSSEADGGGLFAEAVSPAGTAEGRRIRRLRKRTIAQALCVHIDLTIFLRALSQQRYYSTRFSSRRLVRTQFSMMHREIYEYFLDHSERYHFYTEGCRPPPSCKEEQYGQGRKIPVPDLCSIKALHSGCYRLYEGALPDSMHPRHNDDDGAAFLRPLSDSNAYGWPPQPPPSQSGERFPLHLSEAYGTSSRPISIRNSVQRIPGSAAASSAPEPVWKMPQQRSAAEDSSHGRAQAYPFPGSGHDGSGNPNLRANSGGYSGVSVASRRMRADAGKQASSSYAPGPQWSDPSGEGKSGAGFIKGAGQRVPSTGRGYGAAPLTAGQYVSVLASERPGVPPLVPSPLGVGGGATSYGGQGWQQRRGEDGGRRDSSTARMLDFAVSEYSACKIYLQSNDTSVHVSLMAMAPDCDVCRVESSAEALRRRERLHSHDQQPRYGQPGNAAENLHKHRRPHRRHKRVEGFEDERRRSHRHARAIDDMGILFGTQKARNVHGQGRSHHPYHATMDSGTGISGRMEHRRSHGQTRNERGWHDAGAPLRRWMASLESGVIADPQADGLEPGAAGQAVAMGQISYYLIIDMDPQTTVGLNSLKTDDQHSRNGSLGLGDSDGHDDSAKTTGTRQCAGCSAFAQTGGHCGVHRALRAAQVDMRDWESKGEVWAAEPTMLIDTSTIDPDAYDREDADVLRWIKHTAKRIISHTAVDYHRDFNWYRISQHLQMANLPVGLAPRDVAAIFAFVERQSCIDVGDADQRVQRLLRLEIPALRIIESLQLRLRHLCSEPTLLMTTLQSSPRPGSSSSSRSSSSGSQRIGSAVSRPAVSTSSIHATPPATPIADTSFGLSRQSTIDQTTGAAAARERMPSEDMLQVSIGSHPRLGSVGTHALPRHPPCPVATVDVHGRVIRERSSANIDAVLRLLAPLNSRLSRRALLDPAFQKILSRYLRLDIADSPWLCSLHRFPISVPACNWLFEDLSIQSEIPLPGSTEDSRQIGISRRDAAASAAMGQSVNRRVLQVQGTPTYSASSTSSLRNRDLRGRPGASIASMGVDSVYSSHQQHVAGPAISIPEASARPSLPGGATHRSSTRPSELRWDTSIGEQSTGSLRDFTDGFDRPLVECKPGTLLVIDPDNSQLVARLLVLNPFAHHSFLELLFERSENGNVRLSRMRAVSRSRRRDGLYEYERKHINMVLSTISAVVWDVMTQFDE</sequence>
<feature type="region of interest" description="Disordered" evidence="1">
    <location>
        <begin position="3579"/>
        <end position="3626"/>
    </location>
</feature>
<dbReference type="InterPro" id="IPR033228">
    <property type="entry name" value="SZT2"/>
</dbReference>
<feature type="region of interest" description="Disordered" evidence="1">
    <location>
        <begin position="3881"/>
        <end position="3906"/>
    </location>
</feature>
<feature type="compositionally biased region" description="Basic and acidic residues" evidence="1">
    <location>
        <begin position="3166"/>
        <end position="3176"/>
    </location>
</feature>
<feature type="compositionally biased region" description="Low complexity" evidence="1">
    <location>
        <begin position="1396"/>
        <end position="1409"/>
    </location>
</feature>
<reference evidence="2 3" key="1">
    <citation type="journal article" date="2015" name="Genome Biol. Evol.">
        <title>Phylogenomic analyses indicate that early fungi evolved digesting cell walls of algal ancestors of land plants.</title>
        <authorList>
            <person name="Chang Y."/>
            <person name="Wang S."/>
            <person name="Sekimoto S."/>
            <person name="Aerts A.L."/>
            <person name="Choi C."/>
            <person name="Clum A."/>
            <person name="LaButti K.M."/>
            <person name="Lindquist E.A."/>
            <person name="Yee Ngan C."/>
            <person name="Ohm R.A."/>
            <person name="Salamov A.A."/>
            <person name="Grigoriev I.V."/>
            <person name="Spatafora J.W."/>
            <person name="Berbee M.L."/>
        </authorList>
    </citation>
    <scope>NUCLEOTIDE SEQUENCE [LARGE SCALE GENOMIC DNA]</scope>
    <source>
        <strain evidence="2 3">NRRL 1564</strain>
    </source>
</reference>
<accession>A0A2G5BJN8</accession>
<gene>
    <name evidence="2" type="ORF">COEREDRAFT_84537</name>
</gene>
<feature type="region of interest" description="Disordered" evidence="1">
    <location>
        <begin position="3120"/>
        <end position="3265"/>
    </location>
</feature>
<feature type="region of interest" description="Disordered" evidence="1">
    <location>
        <begin position="4035"/>
        <end position="4072"/>
    </location>
</feature>
<feature type="region of interest" description="Disordered" evidence="1">
    <location>
        <begin position="4384"/>
        <end position="4425"/>
    </location>
</feature>
<feature type="compositionally biased region" description="Polar residues" evidence="1">
    <location>
        <begin position="603"/>
        <end position="613"/>
    </location>
</feature>
<feature type="region of interest" description="Disordered" evidence="1">
    <location>
        <begin position="4676"/>
        <end position="4751"/>
    </location>
</feature>
<dbReference type="STRING" id="763665.A0A2G5BJN8"/>
<feature type="compositionally biased region" description="Gly residues" evidence="1">
    <location>
        <begin position="4239"/>
        <end position="4250"/>
    </location>
</feature>
<name>A0A2G5BJN8_COERN</name>
<dbReference type="PANTHER" id="PTHR14918">
    <property type="entry name" value="KICSTOR COMPLEX PROTEIN SZT2"/>
    <property type="match status" value="1"/>
</dbReference>
<feature type="region of interest" description="Disordered" evidence="1">
    <location>
        <begin position="588"/>
        <end position="625"/>
    </location>
</feature>
<feature type="region of interest" description="Disordered" evidence="1">
    <location>
        <begin position="4481"/>
        <end position="4511"/>
    </location>
</feature>
<feature type="compositionally biased region" description="Polar residues" evidence="1">
    <location>
        <begin position="3186"/>
        <end position="3196"/>
    </location>
</feature>
<dbReference type="EMBL" id="KZ303487">
    <property type="protein sequence ID" value="PIA19230.1"/>
    <property type="molecule type" value="Genomic_DNA"/>
</dbReference>
<feature type="region of interest" description="Disordered" evidence="1">
    <location>
        <begin position="4096"/>
        <end position="4200"/>
    </location>
</feature>
<feature type="compositionally biased region" description="Polar residues" evidence="1">
    <location>
        <begin position="315"/>
        <end position="326"/>
    </location>
</feature>
<evidence type="ECO:0000313" key="3">
    <source>
        <dbReference type="Proteomes" id="UP000242474"/>
    </source>
</evidence>
<evidence type="ECO:0000256" key="1">
    <source>
        <dbReference type="SAM" id="MobiDB-lite"/>
    </source>
</evidence>
<feature type="compositionally biased region" description="Basic residues" evidence="1">
    <location>
        <begin position="4340"/>
        <end position="4351"/>
    </location>
</feature>
<keyword evidence="3" id="KW-1185">Reference proteome</keyword>
<evidence type="ECO:0000313" key="2">
    <source>
        <dbReference type="EMBL" id="PIA19230.1"/>
    </source>
</evidence>
<feature type="region of interest" description="Disordered" evidence="1">
    <location>
        <begin position="2012"/>
        <end position="2032"/>
    </location>
</feature>
<feature type="compositionally biased region" description="Low complexity" evidence="1">
    <location>
        <begin position="3249"/>
        <end position="3260"/>
    </location>
</feature>
<feature type="compositionally biased region" description="Basic and acidic residues" evidence="1">
    <location>
        <begin position="4254"/>
        <end position="4264"/>
    </location>
</feature>
<feature type="region of interest" description="Disordered" evidence="1">
    <location>
        <begin position="4900"/>
        <end position="4927"/>
    </location>
</feature>
<feature type="compositionally biased region" description="Polar residues" evidence="1">
    <location>
        <begin position="3149"/>
        <end position="3165"/>
    </location>
</feature>
<feature type="compositionally biased region" description="Low complexity" evidence="1">
    <location>
        <begin position="3888"/>
        <end position="3900"/>
    </location>
</feature>